<feature type="binding site" evidence="9">
    <location>
        <position position="124"/>
    </location>
    <ligand>
        <name>1-deoxy-D-xylulose 5-phosphate</name>
        <dbReference type="ChEBI" id="CHEBI:57792"/>
    </ligand>
</feature>
<evidence type="ECO:0000256" key="7">
    <source>
        <dbReference type="ARBA" id="ARBA00023229"/>
    </source>
</evidence>
<dbReference type="EC" id="1.1.1.267" evidence="9"/>
<organism evidence="13 14">
    <name type="scientific">Sphingomonas natans</name>
    <dbReference type="NCBI Taxonomy" id="3063330"/>
    <lineage>
        <taxon>Bacteria</taxon>
        <taxon>Pseudomonadati</taxon>
        <taxon>Pseudomonadota</taxon>
        <taxon>Alphaproteobacteria</taxon>
        <taxon>Sphingomonadales</taxon>
        <taxon>Sphingomonadaceae</taxon>
        <taxon>Sphingomonas</taxon>
    </lineage>
</organism>
<dbReference type="InterPro" id="IPR013512">
    <property type="entry name" value="DXP_reductoisomerase_N"/>
</dbReference>
<feature type="binding site" evidence="9">
    <location>
        <position position="123"/>
    </location>
    <ligand>
        <name>NADPH</name>
        <dbReference type="ChEBI" id="CHEBI:57783"/>
    </ligand>
</feature>
<keyword evidence="14" id="KW-1185">Reference proteome</keyword>
<feature type="binding site" evidence="9">
    <location>
        <position position="198"/>
    </location>
    <ligand>
        <name>1-deoxy-D-xylulose 5-phosphate</name>
        <dbReference type="ChEBI" id="CHEBI:57792"/>
    </ligand>
</feature>
<dbReference type="InterPro" id="IPR013644">
    <property type="entry name" value="DXP_reductoisomerase_C"/>
</dbReference>
<evidence type="ECO:0000256" key="9">
    <source>
        <dbReference type="HAMAP-Rule" id="MF_00183"/>
    </source>
</evidence>
<protein>
    <recommendedName>
        <fullName evidence="9">1-deoxy-D-xylulose 5-phosphate reductoisomerase</fullName>
        <shortName evidence="9">DXP reductoisomerase</shortName>
        <ecNumber evidence="9">1.1.1.267</ecNumber>
    </recommendedName>
    <alternativeName>
        <fullName evidence="9">1-deoxyxylulose-5-phosphate reductoisomerase</fullName>
    </alternativeName>
    <alternativeName>
        <fullName evidence="9">2-C-methyl-D-erythritol 4-phosphate synthase</fullName>
    </alternativeName>
</protein>
<feature type="binding site" evidence="9">
    <location>
        <position position="151"/>
    </location>
    <ligand>
        <name>1-deoxy-D-xylulose 5-phosphate</name>
        <dbReference type="ChEBI" id="CHEBI:57792"/>
    </ligand>
</feature>
<dbReference type="GO" id="GO:0030604">
    <property type="term" value="F:1-deoxy-D-xylulose-5-phosphate reductoisomerase activity"/>
    <property type="evidence" value="ECO:0007669"/>
    <property type="project" value="UniProtKB-EC"/>
</dbReference>
<feature type="domain" description="1-deoxy-D-xylulose 5-phosphate reductoisomerase C-terminal" evidence="11">
    <location>
        <begin position="145"/>
        <end position="228"/>
    </location>
</feature>
<dbReference type="InterPro" id="IPR036169">
    <property type="entry name" value="DXPR_C_sf"/>
</dbReference>
<evidence type="ECO:0000256" key="5">
    <source>
        <dbReference type="ARBA" id="ARBA00023002"/>
    </source>
</evidence>
<comment type="similarity">
    <text evidence="2 9">Belongs to the DXR family.</text>
</comment>
<dbReference type="PIRSF" id="PIRSF006205">
    <property type="entry name" value="Dxp_reductismrs"/>
    <property type="match status" value="1"/>
</dbReference>
<feature type="binding site" evidence="9">
    <location>
        <position position="216"/>
    </location>
    <ligand>
        <name>1-deoxy-D-xylulose 5-phosphate</name>
        <dbReference type="ChEBI" id="CHEBI:57792"/>
    </ligand>
</feature>
<dbReference type="NCBIfam" id="NF009114">
    <property type="entry name" value="PRK12464.1"/>
    <property type="match status" value="1"/>
</dbReference>
<dbReference type="HAMAP" id="MF_00183">
    <property type="entry name" value="DXP_reductoisom"/>
    <property type="match status" value="1"/>
</dbReference>
<dbReference type="SUPFAM" id="SSF51735">
    <property type="entry name" value="NAD(P)-binding Rossmann-fold domains"/>
    <property type="match status" value="1"/>
</dbReference>
<name>A0ABT8Y5J2_9SPHN</name>
<dbReference type="Pfam" id="PF13288">
    <property type="entry name" value="DXPR_C"/>
    <property type="match status" value="1"/>
</dbReference>
<feature type="binding site" evidence="9">
    <location>
        <position position="150"/>
    </location>
    <ligand>
        <name>1-deoxy-D-xylulose 5-phosphate</name>
        <dbReference type="ChEBI" id="CHEBI:57792"/>
    </ligand>
</feature>
<dbReference type="PANTHER" id="PTHR30525">
    <property type="entry name" value="1-DEOXY-D-XYLULOSE 5-PHOSPHATE REDUCTOISOMERASE"/>
    <property type="match status" value="1"/>
</dbReference>
<feature type="binding site" evidence="9">
    <location>
        <position position="39"/>
    </location>
    <ligand>
        <name>NADPH</name>
        <dbReference type="ChEBI" id="CHEBI:57783"/>
    </ligand>
</feature>
<comment type="catalytic activity">
    <reaction evidence="8">
        <text>2-C-methyl-D-erythritol 4-phosphate + NADP(+) = 1-deoxy-D-xylulose 5-phosphate + NADPH + H(+)</text>
        <dbReference type="Rhea" id="RHEA:13717"/>
        <dbReference type="ChEBI" id="CHEBI:15378"/>
        <dbReference type="ChEBI" id="CHEBI:57783"/>
        <dbReference type="ChEBI" id="CHEBI:57792"/>
        <dbReference type="ChEBI" id="CHEBI:58262"/>
        <dbReference type="ChEBI" id="CHEBI:58349"/>
        <dbReference type="EC" id="1.1.1.267"/>
    </reaction>
    <physiologicalReaction direction="right-to-left" evidence="8">
        <dbReference type="Rhea" id="RHEA:13719"/>
    </physiologicalReaction>
</comment>
<feature type="binding site" evidence="9">
    <location>
        <position position="211"/>
    </location>
    <ligand>
        <name>1-deoxy-D-xylulose 5-phosphate</name>
        <dbReference type="ChEBI" id="CHEBI:57792"/>
    </ligand>
</feature>
<dbReference type="Gene3D" id="3.40.50.720">
    <property type="entry name" value="NAD(P)-binding Rossmann-like Domain"/>
    <property type="match status" value="1"/>
</dbReference>
<dbReference type="InterPro" id="IPR003821">
    <property type="entry name" value="DXP_reductoisomerase"/>
</dbReference>
<feature type="binding site" evidence="9">
    <location>
        <position position="175"/>
    </location>
    <ligand>
        <name>1-deoxy-D-xylulose 5-phosphate</name>
        <dbReference type="ChEBI" id="CHEBI:57792"/>
    </ligand>
</feature>
<feature type="domain" description="DXP reductoisomerase C-terminal" evidence="12">
    <location>
        <begin position="260"/>
        <end position="375"/>
    </location>
</feature>
<evidence type="ECO:0000256" key="1">
    <source>
        <dbReference type="ARBA" id="ARBA00005094"/>
    </source>
</evidence>
<comment type="pathway">
    <text evidence="1 9">Isoprenoid biosynthesis; isopentenyl diphosphate biosynthesis via DXP pathway; isopentenyl diphosphate from 1-deoxy-D-xylulose 5-phosphate: step 1/6.</text>
</comment>
<dbReference type="Proteomes" id="UP001169764">
    <property type="component" value="Unassembled WGS sequence"/>
</dbReference>
<evidence type="ECO:0000256" key="6">
    <source>
        <dbReference type="ARBA" id="ARBA00023211"/>
    </source>
</evidence>
<comment type="cofactor">
    <cofactor evidence="9">
        <name>Mg(2+)</name>
        <dbReference type="ChEBI" id="CHEBI:18420"/>
    </cofactor>
    <cofactor evidence="9">
        <name>Mn(2+)</name>
        <dbReference type="ChEBI" id="CHEBI:29035"/>
    </cofactor>
</comment>
<sequence>MSARSVTILGATGSIGASTLDLIEREPERFRIKALTAARSVAKLADAARRTRAERAVILDPALYADLKVALSGSGVEAAAGEEAIVETAAMGADWTMAAIVGTAGLRPVMAALGQGATVALANKEALVSAGALMTRVASDHGATLLPVDSEHNAVFQCFPHGSAERVRKIILTASGGPFRGLTRDEMAGMTPAQAVKHPNWSMGAKISVDSATLMNKGLELIEAFHLFPVGADKLDVIVHPQSVVHSMVEYVDGSVLAQLGTPDMRTPIAHTLAWPERMETPCARLDLASVGRLDFEAPDFDLFPALGLALDALREGGAAPAILNAANEIAVAAFLAGRVGFLDIALIVEKVRSCYAAPHPASIDDVLAIDAEARVRASQVVETLSR</sequence>
<feature type="binding site" evidence="9">
    <location>
        <position position="220"/>
    </location>
    <ligand>
        <name>Mn(2+)</name>
        <dbReference type="ChEBI" id="CHEBI:29035"/>
    </ligand>
</feature>
<proteinExistence type="inferred from homology"/>
<comment type="function">
    <text evidence="9">Catalyzes the NADPH-dependent rearrangement and reduction of 1-deoxy-D-xylulose-5-phosphate (DXP) to 2-C-methyl-D-erythritol 4-phosphate (MEP).</text>
</comment>
<gene>
    <name evidence="9" type="primary">dxr</name>
    <name evidence="13" type="ORF">Q4F19_01150</name>
</gene>
<evidence type="ECO:0000313" key="13">
    <source>
        <dbReference type="EMBL" id="MDO6412979.1"/>
    </source>
</evidence>
<feature type="binding site" evidence="9">
    <location>
        <position position="149"/>
    </location>
    <ligand>
        <name>Mn(2+)</name>
        <dbReference type="ChEBI" id="CHEBI:29035"/>
    </ligand>
</feature>
<evidence type="ECO:0000256" key="4">
    <source>
        <dbReference type="ARBA" id="ARBA00022857"/>
    </source>
</evidence>
<keyword evidence="4 9" id="KW-0521">NADP</keyword>
<dbReference type="NCBIfam" id="TIGR00243">
    <property type="entry name" value="Dxr"/>
    <property type="match status" value="1"/>
</dbReference>
<feature type="binding site" evidence="9">
    <location>
        <position position="204"/>
    </location>
    <ligand>
        <name>NADPH</name>
        <dbReference type="ChEBI" id="CHEBI:57783"/>
    </ligand>
</feature>
<feature type="binding site" evidence="9">
    <location>
        <position position="151"/>
    </location>
    <ligand>
        <name>Mn(2+)</name>
        <dbReference type="ChEBI" id="CHEBI:29035"/>
    </ligand>
</feature>
<dbReference type="SUPFAM" id="SSF69055">
    <property type="entry name" value="1-deoxy-D-xylulose-5-phosphate reductoisomerase, C-terminal domain"/>
    <property type="match status" value="1"/>
</dbReference>
<dbReference type="Pfam" id="PF08436">
    <property type="entry name" value="DXP_redisom_C"/>
    <property type="match status" value="1"/>
</dbReference>
<feature type="binding site" evidence="9">
    <location>
        <position position="15"/>
    </location>
    <ligand>
        <name>NADPH</name>
        <dbReference type="ChEBI" id="CHEBI:57783"/>
    </ligand>
</feature>
<feature type="binding site" evidence="9">
    <location>
        <position position="12"/>
    </location>
    <ligand>
        <name>NADPH</name>
        <dbReference type="ChEBI" id="CHEBI:57783"/>
    </ligand>
</feature>
<feature type="binding site" evidence="9">
    <location>
        <position position="217"/>
    </location>
    <ligand>
        <name>1-deoxy-D-xylulose 5-phosphate</name>
        <dbReference type="ChEBI" id="CHEBI:57792"/>
    </ligand>
</feature>
<feature type="binding site" evidence="9">
    <location>
        <position position="13"/>
    </location>
    <ligand>
        <name>NADPH</name>
        <dbReference type="ChEBI" id="CHEBI:57783"/>
    </ligand>
</feature>
<keyword evidence="3 9" id="KW-0479">Metal-binding</keyword>
<evidence type="ECO:0000256" key="8">
    <source>
        <dbReference type="ARBA" id="ARBA00048543"/>
    </source>
</evidence>
<dbReference type="PANTHER" id="PTHR30525:SF0">
    <property type="entry name" value="1-DEOXY-D-XYLULOSE 5-PHOSPHATE REDUCTOISOMERASE, CHLOROPLASTIC"/>
    <property type="match status" value="1"/>
</dbReference>
<evidence type="ECO:0000313" key="14">
    <source>
        <dbReference type="Proteomes" id="UP001169764"/>
    </source>
</evidence>
<evidence type="ECO:0000259" key="12">
    <source>
        <dbReference type="Pfam" id="PF13288"/>
    </source>
</evidence>
<feature type="binding site" evidence="9">
    <location>
        <position position="38"/>
    </location>
    <ligand>
        <name>NADPH</name>
        <dbReference type="ChEBI" id="CHEBI:57783"/>
    </ligand>
</feature>
<comment type="caution">
    <text evidence="13">The sequence shown here is derived from an EMBL/GenBank/DDBJ whole genome shotgun (WGS) entry which is preliminary data.</text>
</comment>
<dbReference type="RefSeq" id="WP_303539306.1">
    <property type="nucleotide sequence ID" value="NZ_JAUOTP010000001.1"/>
</dbReference>
<keyword evidence="5 9" id="KW-0560">Oxidoreductase</keyword>
<dbReference type="Pfam" id="PF02670">
    <property type="entry name" value="DXP_reductoisom"/>
    <property type="match status" value="1"/>
</dbReference>
<feature type="binding site" evidence="9">
    <location>
        <position position="125"/>
    </location>
    <ligand>
        <name>NADPH</name>
        <dbReference type="ChEBI" id="CHEBI:57783"/>
    </ligand>
</feature>
<comment type="caution">
    <text evidence="9">Lacks conserved residue(s) required for the propagation of feature annotation.</text>
</comment>
<evidence type="ECO:0000259" key="10">
    <source>
        <dbReference type="Pfam" id="PF02670"/>
    </source>
</evidence>
<dbReference type="EMBL" id="JAUOTP010000001">
    <property type="protein sequence ID" value="MDO6412979.1"/>
    <property type="molecule type" value="Genomic_DNA"/>
</dbReference>
<feature type="binding site" evidence="9">
    <location>
        <position position="220"/>
    </location>
    <ligand>
        <name>1-deoxy-D-xylulose 5-phosphate</name>
        <dbReference type="ChEBI" id="CHEBI:57792"/>
    </ligand>
</feature>
<dbReference type="InterPro" id="IPR026877">
    <property type="entry name" value="DXPR_C"/>
</dbReference>
<accession>A0ABT8Y5J2</accession>
<evidence type="ECO:0000256" key="2">
    <source>
        <dbReference type="ARBA" id="ARBA00006825"/>
    </source>
</evidence>
<feature type="binding site" evidence="9">
    <location>
        <position position="14"/>
    </location>
    <ligand>
        <name>NADPH</name>
        <dbReference type="ChEBI" id="CHEBI:57783"/>
    </ligand>
</feature>
<dbReference type="InterPro" id="IPR036291">
    <property type="entry name" value="NAD(P)-bd_dom_sf"/>
</dbReference>
<dbReference type="Gene3D" id="1.10.1740.10">
    <property type="match status" value="1"/>
</dbReference>
<dbReference type="SUPFAM" id="SSF55347">
    <property type="entry name" value="Glyceraldehyde-3-phosphate dehydrogenase-like, C-terminal domain"/>
    <property type="match status" value="1"/>
</dbReference>
<evidence type="ECO:0000256" key="3">
    <source>
        <dbReference type="ARBA" id="ARBA00022723"/>
    </source>
</evidence>
<keyword evidence="6 9" id="KW-0464">Manganese</keyword>
<keyword evidence="9" id="KW-0460">Magnesium</keyword>
<reference evidence="13" key="1">
    <citation type="submission" date="2023-07" db="EMBL/GenBank/DDBJ databases">
        <authorList>
            <person name="Kim M."/>
        </authorList>
    </citation>
    <scope>NUCLEOTIDE SEQUENCE</scope>
    <source>
        <strain evidence="13">BIUV-7</strain>
    </source>
</reference>
<keyword evidence="7 9" id="KW-0414">Isoprene biosynthesis</keyword>
<feature type="domain" description="1-deoxy-D-xylulose 5-phosphate reductoisomerase N-terminal" evidence="10">
    <location>
        <begin position="6"/>
        <end position="131"/>
    </location>
</feature>
<evidence type="ECO:0000259" key="11">
    <source>
        <dbReference type="Pfam" id="PF08436"/>
    </source>
</evidence>